<evidence type="ECO:0000313" key="4">
    <source>
        <dbReference type="Proteomes" id="UP000070513"/>
    </source>
</evidence>
<evidence type="ECO:0000313" key="2">
    <source>
        <dbReference type="EMBL" id="KXH82953.1"/>
    </source>
</evidence>
<gene>
    <name evidence="3" type="ORF">ACKW6Q_21530</name>
    <name evidence="2" type="ORF">AU378_10980</name>
</gene>
<proteinExistence type="predicted"/>
<evidence type="ECO:0000256" key="1">
    <source>
        <dbReference type="SAM" id="SignalP"/>
    </source>
</evidence>
<dbReference type="PROSITE" id="PS51257">
    <property type="entry name" value="PROKAR_LIPOPROTEIN"/>
    <property type="match status" value="1"/>
</dbReference>
<accession>A0A135WDG6</accession>
<dbReference type="OrthoDB" id="1247322at2"/>
<keyword evidence="1" id="KW-0732">Signal</keyword>
<sequence length="197" mass="23580">MKKYILILLLIFLFSCSKKQDVIKDTVTLEYKYDLNKKEYYLIFSNKTNEDLTILIPNQLAFVLYNKTDEKASKNILEHVERVIYCNIGNYPPPKSAMILKKSYFSYFHKNDSKYDEFTTVDLKSNQKKEILYHILTNKSTNFGHKNLYKQYIPKMRDVLNQKPFVGVINKYLEFNEHHYKLYLDDFEVKDSLIIKP</sequence>
<keyword evidence="5" id="KW-1185">Reference proteome</keyword>
<evidence type="ECO:0000313" key="5">
    <source>
        <dbReference type="Proteomes" id="UP001634154"/>
    </source>
</evidence>
<dbReference type="EMBL" id="LPUR01000011">
    <property type="protein sequence ID" value="KXH82953.1"/>
    <property type="molecule type" value="Genomic_DNA"/>
</dbReference>
<reference evidence="4" key="1">
    <citation type="submission" date="2015-12" db="EMBL/GenBank/DDBJ databases">
        <title>Genome sequence of a biocontrol rhizobacterium Chryseobacterium kwangjuense strain KJ1R5 isolated from pepper (Capsicum annuum L.).</title>
        <authorList>
            <person name="Jeong J.-J."/>
            <person name="Park H."/>
            <person name="Mannaa M."/>
            <person name="Sang M.K."/>
            <person name="Choi I.-G."/>
            <person name="Kim K.D."/>
        </authorList>
    </citation>
    <scope>NUCLEOTIDE SEQUENCE [LARGE SCALE GENOMIC DNA]</scope>
    <source>
        <strain evidence="4">KJ1R5</strain>
    </source>
</reference>
<evidence type="ECO:0008006" key="6">
    <source>
        <dbReference type="Google" id="ProtNLM"/>
    </source>
</evidence>
<dbReference type="AlphaFoldDB" id="A0A135WDG6"/>
<reference evidence="2 4" key="3">
    <citation type="journal article" date="2016" name="Genome Announc.">
        <title>Draft Genome Sequence of a Biocontrol Rhizobacterium, Chryseobacterium kwangjuense Strain KJ1R5, Isolated from Pepper (Capsicum annuum).</title>
        <authorList>
            <person name="Jeong J.J."/>
            <person name="Park H."/>
            <person name="Park B.H."/>
            <person name="Mannaa M."/>
            <person name="Sang M.K."/>
            <person name="Choi I.G."/>
            <person name="Kim K.D."/>
        </authorList>
    </citation>
    <scope>NUCLEOTIDE SEQUENCE [LARGE SCALE GENOMIC DNA]</scope>
    <source>
        <strain evidence="2 4">KJ1R5</strain>
    </source>
</reference>
<organism evidence="2 4">
    <name type="scientific">Chryseobacterium kwangjuense</name>
    <dbReference type="NCBI Taxonomy" id="267125"/>
    <lineage>
        <taxon>Bacteria</taxon>
        <taxon>Pseudomonadati</taxon>
        <taxon>Bacteroidota</taxon>
        <taxon>Flavobacteriia</taxon>
        <taxon>Flavobacteriales</taxon>
        <taxon>Weeksellaceae</taxon>
        <taxon>Chryseobacterium group</taxon>
        <taxon>Chryseobacterium</taxon>
    </lineage>
</organism>
<evidence type="ECO:0000313" key="3">
    <source>
        <dbReference type="EMBL" id="MFN1219557.1"/>
    </source>
</evidence>
<dbReference type="Proteomes" id="UP001634154">
    <property type="component" value="Unassembled WGS sequence"/>
</dbReference>
<dbReference type="RefSeq" id="WP_062651041.1">
    <property type="nucleotide sequence ID" value="NZ_JBJXVJ010000005.1"/>
</dbReference>
<dbReference type="Proteomes" id="UP000070513">
    <property type="component" value="Unassembled WGS sequence"/>
</dbReference>
<comment type="caution">
    <text evidence="2">The sequence shown here is derived from an EMBL/GenBank/DDBJ whole genome shotgun (WGS) entry which is preliminary data.</text>
</comment>
<feature type="chain" id="PRO_5007467660" description="Lipoprotein" evidence="1">
    <location>
        <begin position="20"/>
        <end position="197"/>
    </location>
</feature>
<dbReference type="EMBL" id="JBJXVJ010000005">
    <property type="protein sequence ID" value="MFN1219557.1"/>
    <property type="molecule type" value="Genomic_DNA"/>
</dbReference>
<feature type="signal peptide" evidence="1">
    <location>
        <begin position="1"/>
        <end position="19"/>
    </location>
</feature>
<reference evidence="3 5" key="4">
    <citation type="submission" date="2024-12" db="EMBL/GenBank/DDBJ databases">
        <title>Draft genome sequence of Chryseobacterium kwangjuense AG447.</title>
        <authorList>
            <person name="Cheptsov V.S."/>
            <person name="Belov A."/>
            <person name="Zavarzina A.G."/>
        </authorList>
    </citation>
    <scope>NUCLEOTIDE SEQUENCE [LARGE SCALE GENOMIC DNA]</scope>
    <source>
        <strain evidence="3 5">AG447</strain>
    </source>
</reference>
<protein>
    <recommendedName>
        <fullName evidence="6">Lipoprotein</fullName>
    </recommendedName>
</protein>
<name>A0A135WDG6_9FLAO</name>
<reference evidence="2" key="2">
    <citation type="submission" date="2015-12" db="EMBL/GenBank/DDBJ databases">
        <authorList>
            <person name="Shamseldin A."/>
            <person name="Moawad H."/>
            <person name="Abd El-Rahim W.M."/>
            <person name="Sadowsky M.J."/>
        </authorList>
    </citation>
    <scope>NUCLEOTIDE SEQUENCE</scope>
    <source>
        <strain evidence="2">KJ1R5</strain>
    </source>
</reference>